<gene>
    <name evidence="2" type="ORF">G9C98_001115</name>
</gene>
<dbReference type="OrthoDB" id="6626616at2759"/>
<reference evidence="2" key="2">
    <citation type="submission" date="2021-04" db="EMBL/GenBank/DDBJ databases">
        <title>Genome-wide patterns of bracovirus chromosomal integration into multiple host tissues during parasitism.</title>
        <authorList>
            <person name="Chebbi M.A.C."/>
        </authorList>
    </citation>
    <scope>NUCLEOTIDE SEQUENCE</scope>
    <source>
        <tissue evidence="2">Whole body</tissue>
    </source>
</reference>
<evidence type="ECO:0000313" key="2">
    <source>
        <dbReference type="EMBL" id="KAG8035687.1"/>
    </source>
</evidence>
<feature type="region of interest" description="Disordered" evidence="1">
    <location>
        <begin position="38"/>
        <end position="73"/>
    </location>
</feature>
<sequence>MDEKDLQLARALVGLDINDKPKSVVGNMQDKQQLFSKSELTVEHAEPRSNGNVKVDTEGEDDEDLHLREKFPPLPPRSCYPVIHRETKPPFGRSLQLSYYS</sequence>
<keyword evidence="3" id="KW-1185">Reference proteome</keyword>
<dbReference type="EMBL" id="JAAOIC020000054">
    <property type="protein sequence ID" value="KAG8035687.1"/>
    <property type="molecule type" value="Genomic_DNA"/>
</dbReference>
<dbReference type="Proteomes" id="UP000729913">
    <property type="component" value="Unassembled WGS sequence"/>
</dbReference>
<organism evidence="2 3">
    <name type="scientific">Cotesia typhae</name>
    <dbReference type="NCBI Taxonomy" id="2053667"/>
    <lineage>
        <taxon>Eukaryota</taxon>
        <taxon>Metazoa</taxon>
        <taxon>Ecdysozoa</taxon>
        <taxon>Arthropoda</taxon>
        <taxon>Hexapoda</taxon>
        <taxon>Insecta</taxon>
        <taxon>Pterygota</taxon>
        <taxon>Neoptera</taxon>
        <taxon>Endopterygota</taxon>
        <taxon>Hymenoptera</taxon>
        <taxon>Apocrita</taxon>
        <taxon>Ichneumonoidea</taxon>
        <taxon>Braconidae</taxon>
        <taxon>Microgastrinae</taxon>
        <taxon>Cotesia</taxon>
    </lineage>
</organism>
<reference evidence="2" key="1">
    <citation type="submission" date="2020-03" db="EMBL/GenBank/DDBJ databases">
        <authorList>
            <person name="Chebbi M.A."/>
            <person name="Drezen J.M."/>
        </authorList>
    </citation>
    <scope>NUCLEOTIDE SEQUENCE</scope>
    <source>
        <tissue evidence="2">Whole body</tissue>
    </source>
</reference>
<evidence type="ECO:0000256" key="1">
    <source>
        <dbReference type="SAM" id="MobiDB-lite"/>
    </source>
</evidence>
<comment type="caution">
    <text evidence="2">The sequence shown here is derived from an EMBL/GenBank/DDBJ whole genome shotgun (WGS) entry which is preliminary data.</text>
</comment>
<evidence type="ECO:0000313" key="3">
    <source>
        <dbReference type="Proteomes" id="UP000729913"/>
    </source>
</evidence>
<dbReference type="AlphaFoldDB" id="A0A8J5UQ91"/>
<name>A0A8J5UQ91_9HYME</name>
<accession>A0A8J5UQ91</accession>
<proteinExistence type="predicted"/>
<protein>
    <submittedName>
        <fullName evidence="2">Uncharacterized protein</fullName>
    </submittedName>
</protein>